<dbReference type="InterPro" id="IPR014952">
    <property type="entry name" value="DUF1823"/>
</dbReference>
<keyword evidence="2" id="KW-1185">Reference proteome</keyword>
<comment type="caution">
    <text evidence="1">The sequence shown here is derived from an EMBL/GenBank/DDBJ whole genome shotgun (WGS) entry which is preliminary data.</text>
</comment>
<organism evidence="1 2">
    <name type="scientific">Cymbomonas tetramitiformis</name>
    <dbReference type="NCBI Taxonomy" id="36881"/>
    <lineage>
        <taxon>Eukaryota</taxon>
        <taxon>Viridiplantae</taxon>
        <taxon>Chlorophyta</taxon>
        <taxon>Pyramimonadophyceae</taxon>
        <taxon>Pyramimonadales</taxon>
        <taxon>Pyramimonadaceae</taxon>
        <taxon>Cymbomonas</taxon>
    </lineage>
</organism>
<dbReference type="AlphaFoldDB" id="A0AAE0LF24"/>
<evidence type="ECO:0000313" key="1">
    <source>
        <dbReference type="EMBL" id="KAK3282410.1"/>
    </source>
</evidence>
<proteinExistence type="predicted"/>
<evidence type="ECO:0000313" key="2">
    <source>
        <dbReference type="Proteomes" id="UP001190700"/>
    </source>
</evidence>
<dbReference type="Proteomes" id="UP001190700">
    <property type="component" value="Unassembled WGS sequence"/>
</dbReference>
<dbReference type="EMBL" id="LGRX02003326">
    <property type="protein sequence ID" value="KAK3282410.1"/>
    <property type="molecule type" value="Genomic_DNA"/>
</dbReference>
<protein>
    <submittedName>
        <fullName evidence="1">Uncharacterized protein</fullName>
    </submittedName>
</protein>
<gene>
    <name evidence="1" type="ORF">CYMTET_9851</name>
</gene>
<name>A0AAE0LF24_9CHLO</name>
<accession>A0AAE0LF24</accession>
<dbReference type="Gene3D" id="1.10.418.90">
    <property type="entry name" value="Protein of unknown function DUF1823"/>
    <property type="match status" value="1"/>
</dbReference>
<sequence>MYTTERAHYHFKKNITCNVGLPPVPEIQFDDEEADELDNWNLLRIINSELSDTETNEIVWRCLGYTYVEDAKQWEPSGCFPKWRERYPLPPDVIGVTRVYEKEVDGPVLKANQALVRSIPPEFKQNLKKVLKPYGFTGFKVDELTPNTTRRAQVVNWLLYYRDNLKGKTIEQLIAEREERRRKNEIGVREKPLE</sequence>
<dbReference type="Pfam" id="PF08853">
    <property type="entry name" value="DUF1823"/>
    <property type="match status" value="1"/>
</dbReference>
<reference evidence="1 2" key="1">
    <citation type="journal article" date="2015" name="Genome Biol. Evol.">
        <title>Comparative Genomics of a Bacterivorous Green Alga Reveals Evolutionary Causalities and Consequences of Phago-Mixotrophic Mode of Nutrition.</title>
        <authorList>
            <person name="Burns J.A."/>
            <person name="Paasch A."/>
            <person name="Narechania A."/>
            <person name="Kim E."/>
        </authorList>
    </citation>
    <scope>NUCLEOTIDE SEQUENCE [LARGE SCALE GENOMIC DNA]</scope>
    <source>
        <strain evidence="1 2">PLY_AMNH</strain>
    </source>
</reference>